<dbReference type="HOGENOM" id="CLU_009583_2_3_2"/>
<dbReference type="STRING" id="1229909.NSED_00510"/>
<dbReference type="SUPFAM" id="SSF53756">
    <property type="entry name" value="UDP-Glycosyltransferase/glycogen phosphorylase"/>
    <property type="match status" value="1"/>
</dbReference>
<gene>
    <name evidence="3" type="ORF">NSED_00510</name>
</gene>
<dbReference type="Proteomes" id="UP000006100">
    <property type="component" value="Chromosome"/>
</dbReference>
<dbReference type="OrthoDB" id="11757at2157"/>
<evidence type="ECO:0000259" key="2">
    <source>
        <dbReference type="Pfam" id="PF13439"/>
    </source>
</evidence>
<dbReference type="Gene3D" id="3.40.50.2000">
    <property type="entry name" value="Glycogen Phosphorylase B"/>
    <property type="match status" value="2"/>
</dbReference>
<evidence type="ECO:0000259" key="1">
    <source>
        <dbReference type="Pfam" id="PF00534"/>
    </source>
</evidence>
<dbReference type="PANTHER" id="PTHR45947:SF3">
    <property type="entry name" value="SULFOQUINOVOSYL TRANSFERASE SQD2"/>
    <property type="match status" value="1"/>
</dbReference>
<feature type="domain" description="Glycosyl transferase family 1" evidence="1">
    <location>
        <begin position="202"/>
        <end position="361"/>
    </location>
</feature>
<organism evidence="3 4">
    <name type="scientific">Candidatus Nitrosopumilus sediminis</name>
    <dbReference type="NCBI Taxonomy" id="1229909"/>
    <lineage>
        <taxon>Archaea</taxon>
        <taxon>Nitrososphaerota</taxon>
        <taxon>Nitrososphaeria</taxon>
        <taxon>Nitrosopumilales</taxon>
        <taxon>Nitrosopumilaceae</taxon>
        <taxon>Nitrosopumilus</taxon>
    </lineage>
</organism>
<accession>K0B8X8</accession>
<keyword evidence="4" id="KW-1185">Reference proteome</keyword>
<proteinExistence type="predicted"/>
<dbReference type="EMBL" id="CP003843">
    <property type="protein sequence ID" value="AFS81914.1"/>
    <property type="molecule type" value="Genomic_DNA"/>
</dbReference>
<dbReference type="InterPro" id="IPR050194">
    <property type="entry name" value="Glycosyltransferase_grp1"/>
</dbReference>
<name>K0B8X8_9ARCH</name>
<dbReference type="GO" id="GO:0016757">
    <property type="term" value="F:glycosyltransferase activity"/>
    <property type="evidence" value="ECO:0007669"/>
    <property type="project" value="InterPro"/>
</dbReference>
<evidence type="ECO:0000313" key="4">
    <source>
        <dbReference type="Proteomes" id="UP000006100"/>
    </source>
</evidence>
<dbReference type="Pfam" id="PF13439">
    <property type="entry name" value="Glyco_transf_4"/>
    <property type="match status" value="1"/>
</dbReference>
<reference evidence="3 4" key="1">
    <citation type="journal article" date="2012" name="J. Bacteriol.">
        <title>Draft Genome Sequence of an Ammonia-Oxidizing Archaeon, "Candidatus Nitrosopumilus sediminis" AR2, from Svalbard in the Arctic Circle.</title>
        <authorList>
            <person name="Park S.J."/>
            <person name="Kim J.G."/>
            <person name="Jung M.Y."/>
            <person name="Kim S.J."/>
            <person name="Cha I.T."/>
            <person name="Ghai R."/>
            <person name="Martin-Cuadrado A.B."/>
            <person name="Rodriguez-Valera F."/>
            <person name="Rhee S.K."/>
        </authorList>
    </citation>
    <scope>NUCLEOTIDE SEQUENCE [LARGE SCALE GENOMIC DNA]</scope>
    <source>
        <strain evidence="3 4">AR2</strain>
    </source>
</reference>
<sequence>MNVLLFSQFFSTTKGGGEYVFKTIAKVLSENGHRVWVVTNDVKNESYEESENLRIVRVKPHLEYAGGIPPSFFDNIKYSINALFAGYKIAKKEKIEIIHSNNFAPVLAGSFLSMLAGIPHITTIHDVFSSYGKNFWTEWAKQPGTSQINARLVPFFEKLMIRLKAECIHTVSEATKNDIVQLGAKKPVQIIPNCILHKNPISVKTNSRQFVFIGRLVFYKNVQVLIRAASIVSEEFPDFKIIVAGDGPYRNMLEKLAEELDVNENIEFRGYVTPKEKEVVIAESNAMLFPSKIEGFGLVMLEAFQQKKAVIASDIPPMSEIIQDGKNGFLLDADNEKSWAEKIKIMIKDHDLSQSMGNTAYGILDKKYSTRSFYENIIKMYEGILRN</sequence>
<dbReference type="RefSeq" id="WP_014964286.1">
    <property type="nucleotide sequence ID" value="NC_018656.1"/>
</dbReference>
<dbReference type="Pfam" id="PF00534">
    <property type="entry name" value="Glycos_transf_1"/>
    <property type="match status" value="1"/>
</dbReference>
<feature type="domain" description="Glycosyltransferase subfamily 4-like N-terminal" evidence="2">
    <location>
        <begin position="15"/>
        <end position="195"/>
    </location>
</feature>
<dbReference type="KEGG" id="nir:NSED_00510"/>
<dbReference type="PANTHER" id="PTHR45947">
    <property type="entry name" value="SULFOQUINOVOSYL TRANSFERASE SQD2"/>
    <property type="match status" value="1"/>
</dbReference>
<dbReference type="PATRIC" id="fig|1229909.8.peg.109"/>
<keyword evidence="3" id="KW-0808">Transferase</keyword>
<evidence type="ECO:0000313" key="3">
    <source>
        <dbReference type="EMBL" id="AFS81914.1"/>
    </source>
</evidence>
<dbReference type="AlphaFoldDB" id="K0B8X8"/>
<dbReference type="GeneID" id="13697973"/>
<dbReference type="InterPro" id="IPR028098">
    <property type="entry name" value="Glyco_trans_4-like_N"/>
</dbReference>
<protein>
    <submittedName>
        <fullName evidence="3">Glycosyltransferase</fullName>
    </submittedName>
</protein>
<dbReference type="CDD" id="cd03801">
    <property type="entry name" value="GT4_PimA-like"/>
    <property type="match status" value="1"/>
</dbReference>
<dbReference type="eggNOG" id="arCOG01410">
    <property type="taxonomic scope" value="Archaea"/>
</dbReference>
<dbReference type="InterPro" id="IPR001296">
    <property type="entry name" value="Glyco_trans_1"/>
</dbReference>